<dbReference type="HOGENOM" id="CLU_2732155_0_0_5"/>
<protein>
    <submittedName>
        <fullName evidence="1">Uncharacterized protein</fullName>
    </submittedName>
</protein>
<name>A0A0E1XCC0_9HYPH</name>
<accession>A0A0E1XCC0</accession>
<sequence>MMEDITSLLRTIRRLQPDIFHERAFRASPFGSLIRVLRYCVARIHSPRAPSGDLPFDRKTRCGVFFLSISPA</sequence>
<evidence type="ECO:0000313" key="1">
    <source>
        <dbReference type="EMBL" id="EEZ30932.1"/>
    </source>
</evidence>
<dbReference type="EMBL" id="EQ999546">
    <property type="protein sequence ID" value="EEZ30932.1"/>
    <property type="molecule type" value="Genomic_DNA"/>
</dbReference>
<reference evidence="1" key="1">
    <citation type="submission" date="2009-01" db="EMBL/GenBank/DDBJ databases">
        <title>The Genome Sequence of Brucella pinnipedialis M292/94/1.</title>
        <authorList>
            <consortium name="The Broad Institute Genome Sequencing Platform"/>
            <person name="Ward D."/>
            <person name="Young S.K."/>
            <person name="Kodira C.D."/>
            <person name="Zeng Q."/>
            <person name="Koehrsen M."/>
            <person name="Alvarado L."/>
            <person name="Berlin A."/>
            <person name="Borenstein D."/>
            <person name="Chen Z."/>
            <person name="Engels R."/>
            <person name="Freedman E."/>
            <person name="Gellesch M."/>
            <person name="Goldberg J."/>
            <person name="Griggs A."/>
            <person name="Gujja S."/>
            <person name="Heiman D."/>
            <person name="Hepburn T."/>
            <person name="Howarth C."/>
            <person name="Jen D."/>
            <person name="Larson L."/>
            <person name="Lewis B."/>
            <person name="Mehta T."/>
            <person name="Park D."/>
            <person name="Pearson M."/>
            <person name="Roberts A."/>
            <person name="Saif S."/>
            <person name="Shea T."/>
            <person name="Shenoy N."/>
            <person name="Sisk P."/>
            <person name="Stolte C."/>
            <person name="Sykes S."/>
            <person name="Walk T."/>
            <person name="White J."/>
            <person name="Yandava C."/>
            <person name="Whatmore A.M."/>
            <person name="Perrett L.L."/>
            <person name="O'Callaghan D."/>
            <person name="Nusbaum C."/>
            <person name="Galagan J."/>
            <person name="Birren B."/>
        </authorList>
    </citation>
    <scope>NUCLEOTIDE SEQUENCE [LARGE SCALE GENOMIC DNA]</scope>
    <source>
        <strain evidence="1">M292/94/1</strain>
    </source>
</reference>
<organism evidence="1">
    <name type="scientific">Brucella pinnipedialis M292/94/1</name>
    <dbReference type="NCBI Taxonomy" id="520462"/>
    <lineage>
        <taxon>Bacteria</taxon>
        <taxon>Pseudomonadati</taxon>
        <taxon>Pseudomonadota</taxon>
        <taxon>Alphaproteobacteria</taxon>
        <taxon>Hyphomicrobiales</taxon>
        <taxon>Brucellaceae</taxon>
        <taxon>Brucella/Ochrobactrum group</taxon>
        <taxon>Brucella</taxon>
    </lineage>
</organism>
<dbReference type="AlphaFoldDB" id="A0A0E1XCC0"/>
<gene>
    <name evidence="1" type="ORF">BALG_01052</name>
</gene>
<dbReference type="Proteomes" id="UP000004659">
    <property type="component" value="Unassembled WGS sequence"/>
</dbReference>
<proteinExistence type="predicted"/>